<accession>A0A1W9HXZ5</accession>
<dbReference type="AlphaFoldDB" id="A0A1W9HXZ5"/>
<dbReference type="InterPro" id="IPR052703">
    <property type="entry name" value="Aromatic_CoA_ox/epox"/>
</dbReference>
<dbReference type="PANTHER" id="PTHR30458">
    <property type="entry name" value="PHENYLACETIC ACID DEGRADATION PROTEIN PAA"/>
    <property type="match status" value="1"/>
</dbReference>
<dbReference type="SUPFAM" id="SSF47240">
    <property type="entry name" value="Ferritin-like"/>
    <property type="match status" value="1"/>
</dbReference>
<dbReference type="InterPro" id="IPR009078">
    <property type="entry name" value="Ferritin-like_SF"/>
</dbReference>
<comment type="caution">
    <text evidence="1">The sequence shown here is derived from an EMBL/GenBank/DDBJ whole genome shotgun (WGS) entry which is preliminary data.</text>
</comment>
<reference evidence="1 2" key="1">
    <citation type="journal article" date="2017" name="Water Res.">
        <title>Comammox in drinking water systems.</title>
        <authorList>
            <person name="Wang Y."/>
            <person name="Ma L."/>
            <person name="Mao Y."/>
            <person name="Jiang X."/>
            <person name="Xia Y."/>
            <person name="Yu K."/>
            <person name="Li B."/>
            <person name="Zhang T."/>
        </authorList>
    </citation>
    <scope>NUCLEOTIDE SEQUENCE [LARGE SCALE GENOMIC DNA]</scope>
    <source>
        <strain evidence="1">SG_bin8</strain>
    </source>
</reference>
<sequence length="256" mass="28129">MDVVAAIEDDLFAYALMLGDSALVLSHRLSEWSGFGPTLEEDIALSNMALDLIGQARLCLDYAGKVEGRGRDEDALAYLRDDNDYRNLLICEQPRGDFAVTMVRQLFYAGFMQPCFASLMASRDSTLAAIAAKAEKEMAYHLRHAGEWVIRLGDGTAESHTRTQRALDEMAIYVAEFFTVSAVERRLADAGIAPDPLALRAPFENSITPILKEATLIVPSFAGGQYGGKNGRHGEHLSRLLGEMQVLHRAHPGATW</sequence>
<dbReference type="GO" id="GO:0010124">
    <property type="term" value="P:phenylacetate catabolic process"/>
    <property type="evidence" value="ECO:0007669"/>
    <property type="project" value="InterPro"/>
</dbReference>
<dbReference type="Proteomes" id="UP000192872">
    <property type="component" value="Unassembled WGS sequence"/>
</dbReference>
<evidence type="ECO:0000313" key="2">
    <source>
        <dbReference type="Proteomes" id="UP000192872"/>
    </source>
</evidence>
<proteinExistence type="predicted"/>
<dbReference type="GO" id="GO:0005829">
    <property type="term" value="C:cytosol"/>
    <property type="evidence" value="ECO:0007669"/>
    <property type="project" value="TreeGrafter"/>
</dbReference>
<dbReference type="InterPro" id="IPR011882">
    <property type="entry name" value="PaaC"/>
</dbReference>
<dbReference type="EMBL" id="LWDL01000014">
    <property type="protein sequence ID" value="OQW52288.1"/>
    <property type="molecule type" value="Genomic_DNA"/>
</dbReference>
<organism evidence="1 2">
    <name type="scientific">Candidatus Raskinella chloraquaticus</name>
    <dbReference type="NCBI Taxonomy" id="1951219"/>
    <lineage>
        <taxon>Bacteria</taxon>
        <taxon>Pseudomonadati</taxon>
        <taxon>Pseudomonadota</taxon>
        <taxon>Alphaproteobacteria</taxon>
        <taxon>Hyphomicrobiales</taxon>
        <taxon>Phreatobacteraceae</taxon>
        <taxon>Candidatus Raskinella</taxon>
    </lineage>
</organism>
<dbReference type="NCBIfam" id="TIGR02158">
    <property type="entry name" value="PA_CoA_Oxy3"/>
    <property type="match status" value="1"/>
</dbReference>
<dbReference type="Gene3D" id="1.20.1260.10">
    <property type="match status" value="1"/>
</dbReference>
<protein>
    <submittedName>
        <fullName evidence="1">Phenylacetic acid degradation protein</fullName>
    </submittedName>
</protein>
<dbReference type="InterPro" id="IPR012347">
    <property type="entry name" value="Ferritin-like"/>
</dbReference>
<dbReference type="InterPro" id="IPR007814">
    <property type="entry name" value="PaaA_PaaC"/>
</dbReference>
<evidence type="ECO:0000313" key="1">
    <source>
        <dbReference type="EMBL" id="OQW52288.1"/>
    </source>
</evidence>
<dbReference type="PIRSF" id="PIRSF037834">
    <property type="entry name" value="PA_CoA_Oase3"/>
    <property type="match status" value="1"/>
</dbReference>
<name>A0A1W9HXZ5_9HYPH</name>
<dbReference type="PANTHER" id="PTHR30458:SF0">
    <property type="entry name" value="1,2-PHENYLACETYL-COA EPOXIDASE, SUBUNIT C"/>
    <property type="match status" value="1"/>
</dbReference>
<dbReference type="STRING" id="1827387.A4S15_08450"/>
<dbReference type="RefSeq" id="WP_376800696.1">
    <property type="nucleotide sequence ID" value="NZ_DBNB01000001.1"/>
</dbReference>
<dbReference type="Pfam" id="PF05138">
    <property type="entry name" value="PaaA_PaaC"/>
    <property type="match status" value="1"/>
</dbReference>
<gene>
    <name evidence="1" type="ORF">A4S15_08450</name>
</gene>
<dbReference type="FunFam" id="1.20.1260.10:FF:000012">
    <property type="entry name" value="1,2-phenylacetyl-CoA epoxidase, subunit C"/>
    <property type="match status" value="1"/>
</dbReference>